<accession>A0A419W5M3</accession>
<feature type="chain" id="PRO_5018975527" evidence="1">
    <location>
        <begin position="26"/>
        <end position="245"/>
    </location>
</feature>
<gene>
    <name evidence="2" type="ORF">BC643_1090</name>
</gene>
<dbReference type="InterPro" id="IPR036866">
    <property type="entry name" value="RibonucZ/Hydroxyglut_hydro"/>
</dbReference>
<dbReference type="OrthoDB" id="9789133at2"/>
<sequence>MKRTTPILLSLILLVSVLSGKSASAQYRIKDVIPTSKGDLEITIIGHCFYHFTFNRLNIYVDPIPNVGDISALPKADLILITHDHRDHLSTNVIQFLSKYDTKVIASKACIKKMDFGEFLENGQQTTFGEIYIKAVPAYNVVNLRPDDVPYHPKGDGNGYFLVFGDKTVYIAGDTEYIDEMRFFMKPDIAFIPMMMPFCMDEDMFIKVAKRLKPEIIYPVHYNTKLDSLVEKMKIALPNTEVKIR</sequence>
<comment type="caution">
    <text evidence="2">The sequence shown here is derived from an EMBL/GenBank/DDBJ whole genome shotgun (WGS) entry which is preliminary data.</text>
</comment>
<dbReference type="SUPFAM" id="SSF56281">
    <property type="entry name" value="Metallo-hydrolase/oxidoreductase"/>
    <property type="match status" value="1"/>
</dbReference>
<dbReference type="Gene3D" id="3.60.15.10">
    <property type="entry name" value="Ribonuclease Z/Hydroxyacylglutathione hydrolase-like"/>
    <property type="match status" value="1"/>
</dbReference>
<dbReference type="PANTHER" id="PTHR43546">
    <property type="entry name" value="UPF0173 METAL-DEPENDENT HYDROLASE MJ1163-RELATED"/>
    <property type="match status" value="1"/>
</dbReference>
<dbReference type="Pfam" id="PF13483">
    <property type="entry name" value="Lactamase_B_3"/>
    <property type="match status" value="1"/>
</dbReference>
<evidence type="ECO:0000313" key="2">
    <source>
        <dbReference type="EMBL" id="RKD90747.1"/>
    </source>
</evidence>
<proteinExistence type="predicted"/>
<feature type="signal peptide" evidence="1">
    <location>
        <begin position="1"/>
        <end position="25"/>
    </location>
</feature>
<organism evidence="2 3">
    <name type="scientific">Mangrovibacterium diazotrophicum</name>
    <dbReference type="NCBI Taxonomy" id="1261403"/>
    <lineage>
        <taxon>Bacteria</taxon>
        <taxon>Pseudomonadati</taxon>
        <taxon>Bacteroidota</taxon>
        <taxon>Bacteroidia</taxon>
        <taxon>Marinilabiliales</taxon>
        <taxon>Prolixibacteraceae</taxon>
        <taxon>Mangrovibacterium</taxon>
    </lineage>
</organism>
<dbReference type="PANTHER" id="PTHR43546:SF3">
    <property type="entry name" value="UPF0173 METAL-DEPENDENT HYDROLASE MJ1163"/>
    <property type="match status" value="1"/>
</dbReference>
<dbReference type="EMBL" id="RAPN01000001">
    <property type="protein sequence ID" value="RKD90747.1"/>
    <property type="molecule type" value="Genomic_DNA"/>
</dbReference>
<protein>
    <submittedName>
        <fullName evidence="2">L-ascorbate metabolism protein UlaG (Beta-lactamase superfamily)</fullName>
    </submittedName>
</protein>
<keyword evidence="3" id="KW-1185">Reference proteome</keyword>
<name>A0A419W5M3_9BACT</name>
<dbReference type="AlphaFoldDB" id="A0A419W5M3"/>
<evidence type="ECO:0000313" key="3">
    <source>
        <dbReference type="Proteomes" id="UP000283387"/>
    </source>
</evidence>
<reference evidence="2 3" key="1">
    <citation type="submission" date="2018-09" db="EMBL/GenBank/DDBJ databases">
        <title>Genomic Encyclopedia of Archaeal and Bacterial Type Strains, Phase II (KMG-II): from individual species to whole genera.</title>
        <authorList>
            <person name="Goeker M."/>
        </authorList>
    </citation>
    <scope>NUCLEOTIDE SEQUENCE [LARGE SCALE GENOMIC DNA]</scope>
    <source>
        <strain evidence="2 3">DSM 27148</strain>
    </source>
</reference>
<evidence type="ECO:0000256" key="1">
    <source>
        <dbReference type="SAM" id="SignalP"/>
    </source>
</evidence>
<keyword evidence="1" id="KW-0732">Signal</keyword>
<dbReference type="Proteomes" id="UP000283387">
    <property type="component" value="Unassembled WGS sequence"/>
</dbReference>
<dbReference type="RefSeq" id="WP_120272123.1">
    <property type="nucleotide sequence ID" value="NZ_RAPN01000001.1"/>
</dbReference>
<dbReference type="InterPro" id="IPR050114">
    <property type="entry name" value="UPF0173_UPF0282_UlaG_hydrolase"/>
</dbReference>